<evidence type="ECO:0000256" key="2">
    <source>
        <dbReference type="SAM" id="Phobius"/>
    </source>
</evidence>
<dbReference type="Proteomes" id="UP000655751">
    <property type="component" value="Unassembled WGS sequence"/>
</dbReference>
<name>A0A931IIW3_9NOCA</name>
<evidence type="ECO:0000313" key="5">
    <source>
        <dbReference type="Proteomes" id="UP000655751"/>
    </source>
</evidence>
<protein>
    <recommendedName>
        <fullName evidence="3">Bacterial toxin 33 domain-containing protein</fullName>
    </recommendedName>
</protein>
<feature type="transmembrane region" description="Helical" evidence="2">
    <location>
        <begin position="67"/>
        <end position="86"/>
    </location>
</feature>
<feature type="region of interest" description="Disordered" evidence="1">
    <location>
        <begin position="122"/>
        <end position="167"/>
    </location>
</feature>
<evidence type="ECO:0000313" key="4">
    <source>
        <dbReference type="EMBL" id="MBH0781423.1"/>
    </source>
</evidence>
<dbReference type="AlphaFoldDB" id="A0A931IIW3"/>
<dbReference type="RefSeq" id="WP_198429262.1">
    <property type="nucleotide sequence ID" value="NZ_JADMLG010000024.1"/>
</dbReference>
<feature type="transmembrane region" description="Helical" evidence="2">
    <location>
        <begin position="6"/>
        <end position="27"/>
    </location>
</feature>
<accession>A0A931IIW3</accession>
<evidence type="ECO:0000256" key="1">
    <source>
        <dbReference type="SAM" id="MobiDB-lite"/>
    </source>
</evidence>
<keyword evidence="2" id="KW-1133">Transmembrane helix</keyword>
<keyword evidence="2" id="KW-0472">Membrane</keyword>
<dbReference type="InterPro" id="IPR029110">
    <property type="entry name" value="Ntox33"/>
</dbReference>
<organism evidence="4 5">
    <name type="scientific">Nocardia bovistercoris</name>
    <dbReference type="NCBI Taxonomy" id="2785916"/>
    <lineage>
        <taxon>Bacteria</taxon>
        <taxon>Bacillati</taxon>
        <taxon>Actinomycetota</taxon>
        <taxon>Actinomycetes</taxon>
        <taxon>Mycobacteriales</taxon>
        <taxon>Nocardiaceae</taxon>
        <taxon>Nocardia</taxon>
    </lineage>
</organism>
<feature type="compositionally biased region" description="Basic and acidic residues" evidence="1">
    <location>
        <begin position="122"/>
        <end position="145"/>
    </location>
</feature>
<evidence type="ECO:0000259" key="3">
    <source>
        <dbReference type="Pfam" id="PF15533"/>
    </source>
</evidence>
<comment type="caution">
    <text evidence="4">The sequence shown here is derived from an EMBL/GenBank/DDBJ whole genome shotgun (WGS) entry which is preliminary data.</text>
</comment>
<gene>
    <name evidence="4" type="ORF">IT779_34650</name>
</gene>
<sequence length="167" mass="17350">MRADINTQFTAVVVGASVVIAVSVVMIRNPKALTLEGMALDTAASAIAGTVGTFLGGLSGISFSTAALATGGLVTIAGLAVLIASIDDAAGDEPVWDSAEERTRNPAQDKILTNKDIKELKSRGYDPHDIKPDPPSRYDLYKDGKGNVYIKPKGGNGPGDPTGIRLR</sequence>
<keyword evidence="2" id="KW-0812">Transmembrane</keyword>
<dbReference type="EMBL" id="JADMLG010000024">
    <property type="protein sequence ID" value="MBH0781423.1"/>
    <property type="molecule type" value="Genomic_DNA"/>
</dbReference>
<feature type="domain" description="Bacterial toxin 33" evidence="3">
    <location>
        <begin position="105"/>
        <end position="166"/>
    </location>
</feature>
<reference evidence="4" key="1">
    <citation type="submission" date="2020-11" db="EMBL/GenBank/DDBJ databases">
        <title>Nocardia NEAU-351.nov., a novel actinomycete isolated from the cow dung.</title>
        <authorList>
            <person name="Zhang X."/>
        </authorList>
    </citation>
    <scope>NUCLEOTIDE SEQUENCE</scope>
    <source>
        <strain evidence="4">NEAU-351</strain>
    </source>
</reference>
<proteinExistence type="predicted"/>
<dbReference type="Pfam" id="PF15533">
    <property type="entry name" value="Ntox33"/>
    <property type="match status" value="1"/>
</dbReference>
<keyword evidence="5" id="KW-1185">Reference proteome</keyword>